<comment type="caution">
    <text evidence="2">The sequence shown here is derived from an EMBL/GenBank/DDBJ whole genome shotgun (WGS) entry which is preliminary data.</text>
</comment>
<gene>
    <name evidence="2" type="ORF">CSSPJE1EN1_LOCUS25298</name>
</gene>
<name>A0ABP0V665_9BRYO</name>
<evidence type="ECO:0008006" key="4">
    <source>
        <dbReference type="Google" id="ProtNLM"/>
    </source>
</evidence>
<dbReference type="PANTHER" id="PTHR20883:SF48">
    <property type="entry name" value="ECTOINE DIOXYGENASE"/>
    <property type="match status" value="1"/>
</dbReference>
<accession>A0ABP0V665</accession>
<keyword evidence="3" id="KW-1185">Reference proteome</keyword>
<comment type="cofactor">
    <cofactor evidence="1">
        <name>Fe cation</name>
        <dbReference type="ChEBI" id="CHEBI:24875"/>
    </cofactor>
</comment>
<dbReference type="Pfam" id="PF05721">
    <property type="entry name" value="PhyH"/>
    <property type="match status" value="1"/>
</dbReference>
<protein>
    <recommendedName>
        <fullName evidence="4">Phytanoyl-CoA dioxygenase</fullName>
    </recommendedName>
</protein>
<sequence length="234" mass="25860">MNGNTTIARGLSTRKAFIDSSLQAEFEENGYVLIPGVLHKDSIAALSDVYDRFSPSVTAGFHVTNWIKDPAYSAASHEKIAFLLAPKLKGILNNYRPVLGCFAVKEKGRDNTMGLHQDWSLTDESAFCGISAWVPLIDVAADSGALQMLRGSHRLFRNIRGQKISNQLDRLSAGTLHQYLTSVPMKAGDMLLLHHRIVHCSGPAMHRRIAAMMAMIPEEGAPEALCGRQRRYDR</sequence>
<evidence type="ECO:0000313" key="2">
    <source>
        <dbReference type="EMBL" id="CAK9249920.1"/>
    </source>
</evidence>
<proteinExistence type="predicted"/>
<dbReference type="Gene3D" id="2.60.120.620">
    <property type="entry name" value="q2cbj1_9rhob like domain"/>
    <property type="match status" value="1"/>
</dbReference>
<evidence type="ECO:0000256" key="1">
    <source>
        <dbReference type="ARBA" id="ARBA00001962"/>
    </source>
</evidence>
<organism evidence="2 3">
    <name type="scientific">Sphagnum jensenii</name>
    <dbReference type="NCBI Taxonomy" id="128206"/>
    <lineage>
        <taxon>Eukaryota</taxon>
        <taxon>Viridiplantae</taxon>
        <taxon>Streptophyta</taxon>
        <taxon>Embryophyta</taxon>
        <taxon>Bryophyta</taxon>
        <taxon>Sphagnophytina</taxon>
        <taxon>Sphagnopsida</taxon>
        <taxon>Sphagnales</taxon>
        <taxon>Sphagnaceae</taxon>
        <taxon>Sphagnum</taxon>
    </lineage>
</organism>
<dbReference type="InterPro" id="IPR008775">
    <property type="entry name" value="Phytyl_CoA_dOase-like"/>
</dbReference>
<dbReference type="EMBL" id="CAXAQS010000068">
    <property type="protein sequence ID" value="CAK9249920.1"/>
    <property type="molecule type" value="Genomic_DNA"/>
</dbReference>
<reference evidence="2" key="1">
    <citation type="submission" date="2024-02" db="EMBL/GenBank/DDBJ databases">
        <authorList>
            <consortium name="ELIXIR-Norway"/>
            <consortium name="Elixir Norway"/>
        </authorList>
    </citation>
    <scope>NUCLEOTIDE SEQUENCE</scope>
</reference>
<dbReference type="SUPFAM" id="SSF51197">
    <property type="entry name" value="Clavaminate synthase-like"/>
    <property type="match status" value="1"/>
</dbReference>
<dbReference type="PANTHER" id="PTHR20883">
    <property type="entry name" value="PHYTANOYL-COA DIOXYGENASE DOMAIN CONTAINING 1"/>
    <property type="match status" value="1"/>
</dbReference>
<evidence type="ECO:0000313" key="3">
    <source>
        <dbReference type="Proteomes" id="UP001497444"/>
    </source>
</evidence>
<dbReference type="Proteomes" id="UP001497444">
    <property type="component" value="Unassembled WGS sequence"/>
</dbReference>